<protein>
    <submittedName>
        <fullName evidence="1">Uncharacterized protein</fullName>
    </submittedName>
</protein>
<proteinExistence type="predicted"/>
<name>A0A9W4U7P1_9PLEO</name>
<evidence type="ECO:0000313" key="1">
    <source>
        <dbReference type="EMBL" id="CAI6315806.1"/>
    </source>
</evidence>
<organism evidence="1 2">
    <name type="scientific">Periconia digitata</name>
    <dbReference type="NCBI Taxonomy" id="1303443"/>
    <lineage>
        <taxon>Eukaryota</taxon>
        <taxon>Fungi</taxon>
        <taxon>Dikarya</taxon>
        <taxon>Ascomycota</taxon>
        <taxon>Pezizomycotina</taxon>
        <taxon>Dothideomycetes</taxon>
        <taxon>Pleosporomycetidae</taxon>
        <taxon>Pleosporales</taxon>
        <taxon>Massarineae</taxon>
        <taxon>Periconiaceae</taxon>
        <taxon>Periconia</taxon>
    </lineage>
</organism>
<keyword evidence="2" id="KW-1185">Reference proteome</keyword>
<gene>
    <name evidence="1" type="ORF">PDIGIT_LOCUS3398</name>
</gene>
<dbReference type="Proteomes" id="UP001152607">
    <property type="component" value="Unassembled WGS sequence"/>
</dbReference>
<accession>A0A9W4U7P1</accession>
<sequence>MGCGTSKPSSPRSTASIPTQWQDPYISLTSQNLWLVRTSNSAISHWEILLMPDHATAKGHMYGLWKNNGPGSKNSSRISCNSTSTGVQTKTTTTDLFVSETEVDRARMDRGAWHYFRVPGAVSTRSRLSKACFCHRGAQGAESVGCGYGAARGHRAGEEEGDGVGAESDGCAWAGELKSSGEGEVYVGDESGIFEGMGEWEGACV</sequence>
<comment type="caution">
    <text evidence="1">The sequence shown here is derived from an EMBL/GenBank/DDBJ whole genome shotgun (WGS) entry which is preliminary data.</text>
</comment>
<dbReference type="EMBL" id="CAOQHR010000002">
    <property type="protein sequence ID" value="CAI6315806.1"/>
    <property type="molecule type" value="Genomic_DNA"/>
</dbReference>
<reference evidence="1" key="1">
    <citation type="submission" date="2023-01" db="EMBL/GenBank/DDBJ databases">
        <authorList>
            <person name="Van Ghelder C."/>
            <person name="Rancurel C."/>
        </authorList>
    </citation>
    <scope>NUCLEOTIDE SEQUENCE</scope>
    <source>
        <strain evidence="1">CNCM I-4278</strain>
    </source>
</reference>
<evidence type="ECO:0000313" key="2">
    <source>
        <dbReference type="Proteomes" id="UP001152607"/>
    </source>
</evidence>
<dbReference type="AlphaFoldDB" id="A0A9W4U7P1"/>